<organism evidence="1 2">
    <name type="scientific">Amycolatopsis coloradensis</name>
    <dbReference type="NCBI Taxonomy" id="76021"/>
    <lineage>
        <taxon>Bacteria</taxon>
        <taxon>Bacillati</taxon>
        <taxon>Actinomycetota</taxon>
        <taxon>Actinomycetes</taxon>
        <taxon>Pseudonocardiales</taxon>
        <taxon>Pseudonocardiaceae</taxon>
        <taxon>Amycolatopsis</taxon>
    </lineage>
</organism>
<keyword evidence="2" id="KW-1185">Reference proteome</keyword>
<accession>A0A1R0KQS3</accession>
<name>A0A1R0KQS3_9PSEU</name>
<sequence>MEKVAARREAERVRNRTPLAELHPLVRELVEIGSRGEGGFLTEDGRDDERTREIGSQIYRSGGIAAMKAAHQQVAYWVPFKAPHLDRAWGGIGGWQS</sequence>
<dbReference type="AlphaFoldDB" id="A0A1R0KQS3"/>
<dbReference type="OrthoDB" id="5197271at2"/>
<protein>
    <submittedName>
        <fullName evidence="1">Uncharacterized protein</fullName>
    </submittedName>
</protein>
<dbReference type="RefSeq" id="WP_076162850.1">
    <property type="nucleotide sequence ID" value="NZ_JBEZVB010000014.1"/>
</dbReference>
<evidence type="ECO:0000313" key="1">
    <source>
        <dbReference type="EMBL" id="OLZ49999.1"/>
    </source>
</evidence>
<dbReference type="EMBL" id="MQUQ01000011">
    <property type="protein sequence ID" value="OLZ49999.1"/>
    <property type="molecule type" value="Genomic_DNA"/>
</dbReference>
<comment type="caution">
    <text evidence="1">The sequence shown here is derived from an EMBL/GenBank/DDBJ whole genome shotgun (WGS) entry which is preliminary data.</text>
</comment>
<gene>
    <name evidence="1" type="ORF">BS329_20415</name>
</gene>
<dbReference type="Proteomes" id="UP000187486">
    <property type="component" value="Unassembled WGS sequence"/>
</dbReference>
<proteinExistence type="predicted"/>
<evidence type="ECO:0000313" key="2">
    <source>
        <dbReference type="Proteomes" id="UP000187486"/>
    </source>
</evidence>
<reference evidence="1 2" key="1">
    <citation type="submission" date="2016-01" db="EMBL/GenBank/DDBJ databases">
        <title>Amycolatopsis coloradensis genome sequencing and assembly.</title>
        <authorList>
            <person name="Mayilraj S."/>
        </authorList>
    </citation>
    <scope>NUCLEOTIDE SEQUENCE [LARGE SCALE GENOMIC DNA]</scope>
    <source>
        <strain evidence="1 2">DSM 44225</strain>
    </source>
</reference>